<dbReference type="AlphaFoldDB" id="A0A0A9AFK9"/>
<protein>
    <submittedName>
        <fullName evidence="1">Uncharacterized protein</fullName>
    </submittedName>
</protein>
<proteinExistence type="predicted"/>
<dbReference type="EMBL" id="GBRH01252008">
    <property type="protein sequence ID" value="JAD45887.1"/>
    <property type="molecule type" value="Transcribed_RNA"/>
</dbReference>
<reference evidence="1" key="2">
    <citation type="journal article" date="2015" name="Data Brief">
        <title>Shoot transcriptome of the giant reed, Arundo donax.</title>
        <authorList>
            <person name="Barrero R.A."/>
            <person name="Guerrero F.D."/>
            <person name="Moolhuijzen P."/>
            <person name="Goolsby J.A."/>
            <person name="Tidwell J."/>
            <person name="Bellgard S.E."/>
            <person name="Bellgard M.I."/>
        </authorList>
    </citation>
    <scope>NUCLEOTIDE SEQUENCE</scope>
    <source>
        <tissue evidence="1">Shoot tissue taken approximately 20 cm above the soil surface</tissue>
    </source>
</reference>
<accession>A0A0A9AFK9</accession>
<name>A0A0A9AFK9_ARUDO</name>
<evidence type="ECO:0000313" key="1">
    <source>
        <dbReference type="EMBL" id="JAD45887.1"/>
    </source>
</evidence>
<sequence length="28" mass="3276">MAKLSNKKDKILSHMKPLLGNMQWKATY</sequence>
<reference evidence="1" key="1">
    <citation type="submission" date="2014-09" db="EMBL/GenBank/DDBJ databases">
        <authorList>
            <person name="Magalhaes I.L.F."/>
            <person name="Oliveira U."/>
            <person name="Santos F.R."/>
            <person name="Vidigal T.H.D.A."/>
            <person name="Brescovit A.D."/>
            <person name="Santos A.J."/>
        </authorList>
    </citation>
    <scope>NUCLEOTIDE SEQUENCE</scope>
    <source>
        <tissue evidence="1">Shoot tissue taken approximately 20 cm above the soil surface</tissue>
    </source>
</reference>
<organism evidence="1">
    <name type="scientific">Arundo donax</name>
    <name type="common">Giant reed</name>
    <name type="synonym">Donax arundinaceus</name>
    <dbReference type="NCBI Taxonomy" id="35708"/>
    <lineage>
        <taxon>Eukaryota</taxon>
        <taxon>Viridiplantae</taxon>
        <taxon>Streptophyta</taxon>
        <taxon>Embryophyta</taxon>
        <taxon>Tracheophyta</taxon>
        <taxon>Spermatophyta</taxon>
        <taxon>Magnoliopsida</taxon>
        <taxon>Liliopsida</taxon>
        <taxon>Poales</taxon>
        <taxon>Poaceae</taxon>
        <taxon>PACMAD clade</taxon>
        <taxon>Arundinoideae</taxon>
        <taxon>Arundineae</taxon>
        <taxon>Arundo</taxon>
    </lineage>
</organism>